<evidence type="ECO:0000313" key="2">
    <source>
        <dbReference type="EMBL" id="MED6165733.1"/>
    </source>
</evidence>
<protein>
    <submittedName>
        <fullName evidence="2">Uncharacterized protein</fullName>
    </submittedName>
</protein>
<dbReference type="EMBL" id="JASCZI010123983">
    <property type="protein sequence ID" value="MED6165733.1"/>
    <property type="molecule type" value="Genomic_DNA"/>
</dbReference>
<comment type="caution">
    <text evidence="2">The sequence shown here is derived from an EMBL/GenBank/DDBJ whole genome shotgun (WGS) entry which is preliminary data.</text>
</comment>
<reference evidence="2 3" key="1">
    <citation type="journal article" date="2023" name="Plants (Basel)">
        <title>Bridging the Gap: Combining Genomics and Transcriptomics Approaches to Understand Stylosanthes scabra, an Orphan Legume from the Brazilian Caatinga.</title>
        <authorList>
            <person name="Ferreira-Neto J.R.C."/>
            <person name="da Silva M.D."/>
            <person name="Binneck E."/>
            <person name="de Melo N.F."/>
            <person name="da Silva R.H."/>
            <person name="de Melo A.L.T.M."/>
            <person name="Pandolfi V."/>
            <person name="Bustamante F.O."/>
            <person name="Brasileiro-Vidal A.C."/>
            <person name="Benko-Iseppon A.M."/>
        </authorList>
    </citation>
    <scope>NUCLEOTIDE SEQUENCE [LARGE SCALE GENOMIC DNA]</scope>
    <source>
        <tissue evidence="2">Leaves</tissue>
    </source>
</reference>
<evidence type="ECO:0000313" key="3">
    <source>
        <dbReference type="Proteomes" id="UP001341840"/>
    </source>
</evidence>
<evidence type="ECO:0000256" key="1">
    <source>
        <dbReference type="SAM" id="MobiDB-lite"/>
    </source>
</evidence>
<dbReference type="Proteomes" id="UP001341840">
    <property type="component" value="Unassembled WGS sequence"/>
</dbReference>
<accession>A0ABU6V092</accession>
<organism evidence="2 3">
    <name type="scientific">Stylosanthes scabra</name>
    <dbReference type="NCBI Taxonomy" id="79078"/>
    <lineage>
        <taxon>Eukaryota</taxon>
        <taxon>Viridiplantae</taxon>
        <taxon>Streptophyta</taxon>
        <taxon>Embryophyta</taxon>
        <taxon>Tracheophyta</taxon>
        <taxon>Spermatophyta</taxon>
        <taxon>Magnoliopsida</taxon>
        <taxon>eudicotyledons</taxon>
        <taxon>Gunneridae</taxon>
        <taxon>Pentapetalae</taxon>
        <taxon>rosids</taxon>
        <taxon>fabids</taxon>
        <taxon>Fabales</taxon>
        <taxon>Fabaceae</taxon>
        <taxon>Papilionoideae</taxon>
        <taxon>50 kb inversion clade</taxon>
        <taxon>dalbergioids sensu lato</taxon>
        <taxon>Dalbergieae</taxon>
        <taxon>Pterocarpus clade</taxon>
        <taxon>Stylosanthes</taxon>
    </lineage>
</organism>
<sequence>MPHELPFIHRWVTNDVLGSPSLLTQEYLEELKLSGAIFGGWDLEQRYRVEVAHRDERVCYLNPDHPTVPNWLWVNEVMFTEFGVWVPFTEFQQRLLKRASMAPSQLHPNAWATIQCFELNLAPKSLLGKPEESRRLIGPGPPPSRPSSSARVSDPTGESQAPPEGGSTTKVGRATENLADVSSPRREESPLPPLTASSLRNCAADDLAIDLKRSRPSEVCAIDRFFGASKFIGSNLLGP</sequence>
<proteinExistence type="predicted"/>
<feature type="region of interest" description="Disordered" evidence="1">
    <location>
        <begin position="131"/>
        <end position="197"/>
    </location>
</feature>
<keyword evidence="3" id="KW-1185">Reference proteome</keyword>
<name>A0ABU6V092_9FABA</name>
<feature type="compositionally biased region" description="Low complexity" evidence="1">
    <location>
        <begin position="146"/>
        <end position="155"/>
    </location>
</feature>
<gene>
    <name evidence="2" type="ORF">PIB30_102427</name>
</gene>